<evidence type="ECO:0000259" key="3">
    <source>
        <dbReference type="PROSITE" id="PS51767"/>
    </source>
</evidence>
<evidence type="ECO:0000256" key="2">
    <source>
        <dbReference type="PIRSR" id="PIRSR601461-1"/>
    </source>
</evidence>
<dbReference type="Gene3D" id="2.40.70.10">
    <property type="entry name" value="Acid Proteases"/>
    <property type="match status" value="2"/>
</dbReference>
<dbReference type="EMBL" id="LXFE01001834">
    <property type="protein sequence ID" value="OLL23332.1"/>
    <property type="molecule type" value="Genomic_DNA"/>
</dbReference>
<dbReference type="PRINTS" id="PR00792">
    <property type="entry name" value="PEPSIN"/>
</dbReference>
<dbReference type="OrthoDB" id="771136at2759"/>
<dbReference type="InterPro" id="IPR021109">
    <property type="entry name" value="Peptidase_aspartic_dom_sf"/>
</dbReference>
<accession>A0A1U7LLB2</accession>
<protein>
    <submittedName>
        <fullName evidence="4">Putative aspartic-type endopeptidase opsB</fullName>
    </submittedName>
</protein>
<feature type="active site" evidence="2">
    <location>
        <position position="241"/>
    </location>
</feature>
<dbReference type="PROSITE" id="PS51767">
    <property type="entry name" value="PEPTIDASE_A1"/>
    <property type="match status" value="1"/>
</dbReference>
<comment type="similarity">
    <text evidence="1">Belongs to the peptidase A1 family.</text>
</comment>
<evidence type="ECO:0000313" key="4">
    <source>
        <dbReference type="EMBL" id="OLL23332.1"/>
    </source>
</evidence>
<name>A0A1U7LLB2_NEOID</name>
<dbReference type="STRING" id="1198029.A0A1U7LLB2"/>
<dbReference type="PANTHER" id="PTHR47966:SF65">
    <property type="entry name" value="ASPARTIC-TYPE ENDOPEPTIDASE"/>
    <property type="match status" value="1"/>
</dbReference>
<dbReference type="Proteomes" id="UP000186594">
    <property type="component" value="Unassembled WGS sequence"/>
</dbReference>
<dbReference type="Pfam" id="PF00026">
    <property type="entry name" value="Asp"/>
    <property type="match status" value="1"/>
</dbReference>
<dbReference type="GO" id="GO:0006508">
    <property type="term" value="P:proteolysis"/>
    <property type="evidence" value="ECO:0007669"/>
    <property type="project" value="InterPro"/>
</dbReference>
<feature type="domain" description="Peptidase A1" evidence="3">
    <location>
        <begin position="11"/>
        <end position="244"/>
    </location>
</feature>
<evidence type="ECO:0000313" key="5">
    <source>
        <dbReference type="Proteomes" id="UP000186594"/>
    </source>
</evidence>
<keyword evidence="5" id="KW-1185">Reference proteome</keyword>
<reference evidence="4 5" key="1">
    <citation type="submission" date="2016-04" db="EMBL/GenBank/DDBJ databases">
        <title>Evolutionary innovation and constraint leading to complex multicellularity in the Ascomycota.</title>
        <authorList>
            <person name="Cisse O."/>
            <person name="Nguyen A."/>
            <person name="Hewitt D.A."/>
            <person name="Jedd G."/>
            <person name="Stajich J.E."/>
        </authorList>
    </citation>
    <scope>NUCLEOTIDE SEQUENCE [LARGE SCALE GENOMIC DNA]</scope>
    <source>
        <strain evidence="4 5">DAH-3</strain>
    </source>
</reference>
<evidence type="ECO:0000256" key="1">
    <source>
        <dbReference type="ARBA" id="ARBA00007447"/>
    </source>
</evidence>
<dbReference type="AlphaFoldDB" id="A0A1U7LLB2"/>
<feature type="active site" evidence="2">
    <location>
        <position position="29"/>
    </location>
</feature>
<dbReference type="GO" id="GO:0004190">
    <property type="term" value="F:aspartic-type endopeptidase activity"/>
    <property type="evidence" value="ECO:0007669"/>
    <property type="project" value="InterPro"/>
</dbReference>
<sequence>MLTARCLPCGSNRLVTIGTPPQRLSLQIDTGSSDIWTQVSSSVLCNSQGDPCSVSGTYNNLTSSSYQYVNSDFLIQYGDGTGAQGDYCKETLGIAGVSINGVQIALGLAATSTEGVLGIRAQDILISLLGIGYSTNQAISIFQGQSGYPSLLDNMVSKKLIAARAFSLYLDDLNANTGSLLFGGIDTAKYSGDLLTLPVLNDGSTFTSFAVAMTSLSITKPGSNSATTLAASSFPISVILDSGS</sequence>
<dbReference type="InterPro" id="IPR033121">
    <property type="entry name" value="PEPTIDASE_A1"/>
</dbReference>
<organism evidence="4 5">
    <name type="scientific">Neolecta irregularis (strain DAH-3)</name>
    <dbReference type="NCBI Taxonomy" id="1198029"/>
    <lineage>
        <taxon>Eukaryota</taxon>
        <taxon>Fungi</taxon>
        <taxon>Dikarya</taxon>
        <taxon>Ascomycota</taxon>
        <taxon>Taphrinomycotina</taxon>
        <taxon>Neolectales</taxon>
        <taxon>Neolectaceae</taxon>
        <taxon>Neolecta</taxon>
    </lineage>
</organism>
<dbReference type="OMA" id="QGDYCKE"/>
<feature type="non-terminal residue" evidence="4">
    <location>
        <position position="244"/>
    </location>
</feature>
<dbReference type="InterPro" id="IPR001461">
    <property type="entry name" value="Aspartic_peptidase_A1"/>
</dbReference>
<gene>
    <name evidence="4" type="ORF">NEOLI_005263</name>
</gene>
<proteinExistence type="inferred from homology"/>
<dbReference type="PANTHER" id="PTHR47966">
    <property type="entry name" value="BETA-SITE APP-CLEAVING ENZYME, ISOFORM A-RELATED"/>
    <property type="match status" value="1"/>
</dbReference>
<dbReference type="SUPFAM" id="SSF50630">
    <property type="entry name" value="Acid proteases"/>
    <property type="match status" value="1"/>
</dbReference>
<comment type="caution">
    <text evidence="4">The sequence shown here is derived from an EMBL/GenBank/DDBJ whole genome shotgun (WGS) entry which is preliminary data.</text>
</comment>